<dbReference type="SUPFAM" id="SSF46689">
    <property type="entry name" value="Homeodomain-like"/>
    <property type="match status" value="1"/>
</dbReference>
<dbReference type="PROSITE" id="PS01124">
    <property type="entry name" value="HTH_ARAC_FAMILY_2"/>
    <property type="match status" value="1"/>
</dbReference>
<keyword evidence="1" id="KW-0805">Transcription regulation</keyword>
<dbReference type="PRINTS" id="PR00032">
    <property type="entry name" value="HTHARAC"/>
</dbReference>
<dbReference type="InterPro" id="IPR050204">
    <property type="entry name" value="AraC_XylS_family_regulators"/>
</dbReference>
<keyword evidence="2" id="KW-0238">DNA-binding</keyword>
<accession>A0AAU2H9Z5</accession>
<evidence type="ECO:0000256" key="1">
    <source>
        <dbReference type="ARBA" id="ARBA00023015"/>
    </source>
</evidence>
<dbReference type="InterPro" id="IPR035418">
    <property type="entry name" value="AraC-bd_2"/>
</dbReference>
<reference evidence="5" key="1">
    <citation type="submission" date="2022-10" db="EMBL/GenBank/DDBJ databases">
        <title>The complete genomes of actinobacterial strains from the NBC collection.</title>
        <authorList>
            <person name="Joergensen T.S."/>
            <person name="Alvarez Arevalo M."/>
            <person name="Sterndorff E.B."/>
            <person name="Faurdal D."/>
            <person name="Vuksanovic O."/>
            <person name="Mourched A.-S."/>
            <person name="Charusanti P."/>
            <person name="Shaw S."/>
            <person name="Blin K."/>
            <person name="Weber T."/>
        </authorList>
    </citation>
    <scope>NUCLEOTIDE SEQUENCE</scope>
    <source>
        <strain evidence="5">NBC_00060</strain>
    </source>
</reference>
<dbReference type="Pfam" id="PF14525">
    <property type="entry name" value="AraC_binding_2"/>
    <property type="match status" value="1"/>
</dbReference>
<dbReference type="AlphaFoldDB" id="A0AAU2H9Z5"/>
<dbReference type="InterPro" id="IPR020449">
    <property type="entry name" value="Tscrpt_reg_AraC-type_HTH"/>
</dbReference>
<organism evidence="5">
    <name type="scientific">Streptomyces sp. NBC_00060</name>
    <dbReference type="NCBI Taxonomy" id="2975636"/>
    <lineage>
        <taxon>Bacteria</taxon>
        <taxon>Bacillati</taxon>
        <taxon>Actinomycetota</taxon>
        <taxon>Actinomycetes</taxon>
        <taxon>Kitasatosporales</taxon>
        <taxon>Streptomycetaceae</taxon>
        <taxon>Streptomyces</taxon>
    </lineage>
</organism>
<sequence length="322" mass="35634">MGLTSEFTTAVVPAAERFALWSELAGQSHVRNWLRSEWAEDFHARLRVLDLGDVRVSTLTYPSVEITRTPQLIRQDDPEVYQVNVLRSGGGHAAQSGRAAVVRAGELVLVDSSRPFEGGFDGELSSMTVVQLPRTLLPLPQDVVQRVTATPIAADHGMGGVFGRWLADLDARADECAPADIPALASVTVDLLAAVLGRRMAVEDEMTPESRKQALRVEVCDFINRHLSDPSLSPATVAAAHRISLRHLHQIFDSRGTTVAAWIRARRLECCRRDLADPALRRRPVYAIGARWGFIEPSHFSRAFRAAYGISPRDYREAVRNR</sequence>
<dbReference type="GO" id="GO:0003700">
    <property type="term" value="F:DNA-binding transcription factor activity"/>
    <property type="evidence" value="ECO:0007669"/>
    <property type="project" value="InterPro"/>
</dbReference>
<evidence type="ECO:0000259" key="4">
    <source>
        <dbReference type="PROSITE" id="PS01124"/>
    </source>
</evidence>
<keyword evidence="3" id="KW-0804">Transcription</keyword>
<protein>
    <submittedName>
        <fullName evidence="5">Helix-turn-helix domain-containing protein</fullName>
    </submittedName>
</protein>
<evidence type="ECO:0000313" key="5">
    <source>
        <dbReference type="EMBL" id="WTU44076.1"/>
    </source>
</evidence>
<evidence type="ECO:0000256" key="2">
    <source>
        <dbReference type="ARBA" id="ARBA00023125"/>
    </source>
</evidence>
<dbReference type="Pfam" id="PF12833">
    <property type="entry name" value="HTH_18"/>
    <property type="match status" value="1"/>
</dbReference>
<dbReference type="Gene3D" id="1.10.10.60">
    <property type="entry name" value="Homeodomain-like"/>
    <property type="match status" value="1"/>
</dbReference>
<dbReference type="EMBL" id="CP108253">
    <property type="protein sequence ID" value="WTU44076.1"/>
    <property type="molecule type" value="Genomic_DNA"/>
</dbReference>
<dbReference type="PANTHER" id="PTHR46796:SF6">
    <property type="entry name" value="ARAC SUBFAMILY"/>
    <property type="match status" value="1"/>
</dbReference>
<proteinExistence type="predicted"/>
<feature type="domain" description="HTH araC/xylS-type" evidence="4">
    <location>
        <begin position="217"/>
        <end position="318"/>
    </location>
</feature>
<dbReference type="InterPro" id="IPR018060">
    <property type="entry name" value="HTH_AraC"/>
</dbReference>
<dbReference type="SMART" id="SM00342">
    <property type="entry name" value="HTH_ARAC"/>
    <property type="match status" value="1"/>
</dbReference>
<name>A0AAU2H9Z5_9ACTN</name>
<dbReference type="InterPro" id="IPR009057">
    <property type="entry name" value="Homeodomain-like_sf"/>
</dbReference>
<dbReference type="PANTHER" id="PTHR46796">
    <property type="entry name" value="HTH-TYPE TRANSCRIPTIONAL ACTIVATOR RHAS-RELATED"/>
    <property type="match status" value="1"/>
</dbReference>
<evidence type="ECO:0000256" key="3">
    <source>
        <dbReference type="ARBA" id="ARBA00023163"/>
    </source>
</evidence>
<gene>
    <name evidence="5" type="ORF">OHV25_33100</name>
</gene>
<dbReference type="GO" id="GO:0043565">
    <property type="term" value="F:sequence-specific DNA binding"/>
    <property type="evidence" value="ECO:0007669"/>
    <property type="project" value="InterPro"/>
</dbReference>